<proteinExistence type="predicted"/>
<feature type="chain" id="PRO_5020180643" description="SLH domain-containing protein" evidence="2">
    <location>
        <begin position="24"/>
        <end position="1120"/>
    </location>
</feature>
<name>A0A4R3KZY5_9FIRM</name>
<evidence type="ECO:0000259" key="3">
    <source>
        <dbReference type="PROSITE" id="PS51272"/>
    </source>
</evidence>
<evidence type="ECO:0000256" key="2">
    <source>
        <dbReference type="SAM" id="SignalP"/>
    </source>
</evidence>
<dbReference type="InterPro" id="IPR001119">
    <property type="entry name" value="SLH_dom"/>
</dbReference>
<dbReference type="OrthoDB" id="1706086at2"/>
<dbReference type="RefSeq" id="WP_132025622.1">
    <property type="nucleotide sequence ID" value="NZ_CP068564.1"/>
</dbReference>
<comment type="caution">
    <text evidence="4">The sequence shown here is derived from an EMBL/GenBank/DDBJ whole genome shotgun (WGS) entry which is preliminary data.</text>
</comment>
<dbReference type="PROSITE" id="PS51272">
    <property type="entry name" value="SLH"/>
    <property type="match status" value="1"/>
</dbReference>
<evidence type="ECO:0000313" key="4">
    <source>
        <dbReference type="EMBL" id="TCS91752.1"/>
    </source>
</evidence>
<sequence>MKRKLSLLLAVVMILGSFSMAFAAEEEVNPAKFLEKEGILVGNESGDLMLDEPLLRRDAVVILSRLMKAEDEAKNFKEEGLPTFKDITDKYYTPYLAWAQSNKYIKGHTEEKFGFNDNLTTKEFAAVLLRALGYLEEADDWEELFIKAKDLGILEGVEKEADTKLVRREVAQMIYNALGVKMKDSDKTLAEFLGIEMPEPSVLEIEEVKAENLKEITVVLSNAKLVKNEIAIEDADNYRTNAGKVVDVRLIDNELRLLLDGEMKQGKKYDLSIKDVQKELDGKYEFVAYDNEAPKVEEVRVLGTQGIRVTMSEPVKNPHEKDFRLDGKNFVMRVRNYGRDITLIPYRENGKFEEGEHELTVGQLTDYAGFKSKEEKFDINIVEDTTKPVVKRIIAKNNSVVVEFEQEVHPDSINKTNVSWTQVRGRKATEADGYEILSGNRVKYTFGKAKELPKPEVEITVKGVKNYSGYEMDPHTEVVPLTLDFSRPEIVDWKLLDDDVMKLVFSKDLDKKTVEDTSNYVLNKYNESKETYEEIRYAVKSAKLGDANNIVLIEFSEPFVQGGKYRLDVSGLRDDTTLRNSMIDDEIFFTYGIGENLDVTAVVKRDKEQIILLFNKDLVRREAEELRNYEFRVDNKDGKLLRAEDLSREPSVILYGDGRTVEINLPGNERDIHSVVLGLNITSLDGNRMEDREVVLKESRLSITSAVLSKDGKTITVSFNQEITKAPEKDEVTLEGAEKASDFKVDVVRGKLEITGFTGVPTKVEIKAGSSIESKYENGSITKKAMSKNITDERALDAEIEAKLDADNELTIKVTLNKTITASQEDKIDVLVDGNLIGTLGSFTRAGKEYTLELSNQAGAKKVRVVGEGLDETVEVGPAVPPAPVEPKISSAKIVTAGQDYEAGVQAVQAELTIDTTTTTLDNNTNIEITSIEGSKSISDTIDISDVLDDNDPTKIDLNKLATAIDNLGLDITAEVVTDTSGTNLVLKGSEDGTNNIKFEQSTTSLTTVNGTNGTEGKPAVPEKQLIQQEIEFGFTAVPGMLEIGQKVTINGTSSGVTGEIKSIDRTNKTVVVKLDKDLNDSTKVQKLAVGDTINSFEVTTEGSITVTIPFATATGVTLQ</sequence>
<gene>
    <name evidence="4" type="ORF">EDD65_101257</name>
</gene>
<feature type="signal peptide" evidence="2">
    <location>
        <begin position="1"/>
        <end position="23"/>
    </location>
</feature>
<dbReference type="Proteomes" id="UP000294567">
    <property type="component" value="Unassembled WGS sequence"/>
</dbReference>
<organism evidence="4 5">
    <name type="scientific">Keratinibaculum paraultunense</name>
    <dbReference type="NCBI Taxonomy" id="1278232"/>
    <lineage>
        <taxon>Bacteria</taxon>
        <taxon>Bacillati</taxon>
        <taxon>Bacillota</taxon>
        <taxon>Tissierellia</taxon>
        <taxon>Tissierellales</taxon>
        <taxon>Tepidimicrobiaceae</taxon>
        <taxon>Keratinibaculum</taxon>
    </lineage>
</organism>
<protein>
    <recommendedName>
        <fullName evidence="3">SLH domain-containing protein</fullName>
    </recommendedName>
</protein>
<reference evidence="4 5" key="1">
    <citation type="submission" date="2019-03" db="EMBL/GenBank/DDBJ databases">
        <title>Genomic Encyclopedia of Type Strains, Phase IV (KMG-IV): sequencing the most valuable type-strain genomes for metagenomic binning, comparative biology and taxonomic classification.</title>
        <authorList>
            <person name="Goeker M."/>
        </authorList>
    </citation>
    <scope>NUCLEOTIDE SEQUENCE [LARGE SCALE GENOMIC DNA]</scope>
    <source>
        <strain evidence="4 5">DSM 26752</strain>
    </source>
</reference>
<dbReference type="EMBL" id="SMAE01000001">
    <property type="protein sequence ID" value="TCS91752.1"/>
    <property type="molecule type" value="Genomic_DNA"/>
</dbReference>
<dbReference type="Gene3D" id="2.60.40.1220">
    <property type="match status" value="2"/>
</dbReference>
<feature type="domain" description="SLH" evidence="3">
    <location>
        <begin position="79"/>
        <end position="142"/>
    </location>
</feature>
<dbReference type="InterPro" id="IPR014755">
    <property type="entry name" value="Cu-Rt/internalin_Ig-like"/>
</dbReference>
<evidence type="ECO:0000256" key="1">
    <source>
        <dbReference type="ARBA" id="ARBA00022729"/>
    </source>
</evidence>
<keyword evidence="5" id="KW-1185">Reference proteome</keyword>
<accession>A0A4R3KZY5</accession>
<dbReference type="AlphaFoldDB" id="A0A4R3KZY5"/>
<evidence type="ECO:0000313" key="5">
    <source>
        <dbReference type="Proteomes" id="UP000294567"/>
    </source>
</evidence>
<keyword evidence="1 2" id="KW-0732">Signal</keyword>